<feature type="chain" id="PRO_5035990768" description="Diacylglycerol O-acyltransferase" evidence="1">
    <location>
        <begin position="27"/>
        <end position="472"/>
    </location>
</feature>
<dbReference type="AlphaFoldDB" id="A0A0G4IWY6"/>
<evidence type="ECO:0000313" key="3">
    <source>
        <dbReference type="EMBL" id="SPR02054.1"/>
    </source>
</evidence>
<dbReference type="EMBL" id="CDSF01000094">
    <property type="protein sequence ID" value="CEO99858.1"/>
    <property type="molecule type" value="Genomic_DNA"/>
</dbReference>
<keyword evidence="1" id="KW-0732">Signal</keyword>
<dbReference type="PANTHER" id="PTHR28037:SF1">
    <property type="entry name" value="ALCOHOL O-ACETYLTRANSFERASE 1-RELATED"/>
    <property type="match status" value="1"/>
</dbReference>
<evidence type="ECO:0000313" key="5">
    <source>
        <dbReference type="Proteomes" id="UP000290189"/>
    </source>
</evidence>
<dbReference type="EMBL" id="OVEO01000020">
    <property type="protein sequence ID" value="SPR02054.1"/>
    <property type="molecule type" value="Genomic_DNA"/>
</dbReference>
<dbReference type="Proteomes" id="UP000290189">
    <property type="component" value="Unassembled WGS sequence"/>
</dbReference>
<name>A0A0G4IWY6_PLABS</name>
<organism evidence="2 4">
    <name type="scientific">Plasmodiophora brassicae</name>
    <name type="common">Clubroot disease agent</name>
    <dbReference type="NCBI Taxonomy" id="37360"/>
    <lineage>
        <taxon>Eukaryota</taxon>
        <taxon>Sar</taxon>
        <taxon>Rhizaria</taxon>
        <taxon>Endomyxa</taxon>
        <taxon>Phytomyxea</taxon>
        <taxon>Plasmodiophorida</taxon>
        <taxon>Plasmodiophoridae</taxon>
        <taxon>Plasmodiophora</taxon>
    </lineage>
</organism>
<evidence type="ECO:0000256" key="1">
    <source>
        <dbReference type="SAM" id="SignalP"/>
    </source>
</evidence>
<sequence>MGRPLSWSNLMCLRLQLLGLLPSINLFVEFTGPNGTLPDAMSAAHDQISQAATYMMWNTYPRLRKTIHMVGQGDQFAAEFVDLDPRAHDSIVNTERVHGEAEFKSLLETLTNHEFKLDDVQWSVTIVIDEDQPRMWVVLSCSHAMMDMAGLVTAMDLLLSACDPTFKFAVDARETPVLDIAPDIGRWRGLPFLFSLLGRSLRVAVGKQTIWTGFGDRRGGIFQSIVGGATPLRDAFASRVRVIKVDADSLTKLKRAVKRHGPVTITALLNGVLVESLHGIINRRNTYVVTNCMVDNRRYTDREDWKSDLDQYVSDSRITWSTRDDTVWEIARRVMKKSLTFKKCQSAVVWRSLLMKIAKVPDIIPETWVVDESKITMLSFGVSSMGAIDNRITVKSLALGDGRHATITSSGFTTGAMMPLMNIMTINNAPCITLNFRDYHLSSDHADDLVRAMEARLKHIVTHDYSHTACEA</sequence>
<evidence type="ECO:0000313" key="2">
    <source>
        <dbReference type="EMBL" id="CEO99858.1"/>
    </source>
</evidence>
<dbReference type="Proteomes" id="UP000039324">
    <property type="component" value="Unassembled WGS sequence"/>
</dbReference>
<proteinExistence type="predicted"/>
<evidence type="ECO:0000313" key="4">
    <source>
        <dbReference type="Proteomes" id="UP000039324"/>
    </source>
</evidence>
<reference evidence="2 4" key="1">
    <citation type="submission" date="2015-02" db="EMBL/GenBank/DDBJ databases">
        <authorList>
            <person name="Chooi Y.-H."/>
        </authorList>
    </citation>
    <scope>NUCLEOTIDE SEQUENCE [LARGE SCALE GENOMIC DNA]</scope>
    <source>
        <strain evidence="2">E3</strain>
    </source>
</reference>
<dbReference type="PANTHER" id="PTHR28037">
    <property type="entry name" value="ALCOHOL O-ACETYLTRANSFERASE 1-RELATED"/>
    <property type="match status" value="1"/>
</dbReference>
<evidence type="ECO:0008006" key="6">
    <source>
        <dbReference type="Google" id="ProtNLM"/>
    </source>
</evidence>
<keyword evidence="4" id="KW-1185">Reference proteome</keyword>
<geneLocation type="mitochondrion" evidence="3"/>
<keyword evidence="3" id="KW-0496">Mitochondrion</keyword>
<accession>A0A0G4IWY6</accession>
<gene>
    <name evidence="2" type="ORF">PBRA_007592</name>
    <name evidence="3" type="ORF">PLBR_LOCUS9269</name>
</gene>
<protein>
    <recommendedName>
        <fullName evidence="6">Diacylglycerol O-acyltransferase</fullName>
    </recommendedName>
</protein>
<reference evidence="3 5" key="2">
    <citation type="submission" date="2018-03" db="EMBL/GenBank/DDBJ databases">
        <authorList>
            <person name="Fogelqvist J."/>
        </authorList>
    </citation>
    <scope>NUCLEOTIDE SEQUENCE [LARGE SCALE GENOMIC DNA]</scope>
</reference>
<dbReference type="InterPro" id="IPR052058">
    <property type="entry name" value="Alcohol_O-acetyltransferase"/>
</dbReference>
<feature type="signal peptide" evidence="1">
    <location>
        <begin position="1"/>
        <end position="26"/>
    </location>
</feature>